<dbReference type="FunFam" id="3.40.630.30:FF:000064">
    <property type="entry name" value="GNAT family acetyltransferase"/>
    <property type="match status" value="1"/>
</dbReference>
<dbReference type="Proteomes" id="UP000242188">
    <property type="component" value="Unassembled WGS sequence"/>
</dbReference>
<dbReference type="PANTHER" id="PTHR10545">
    <property type="entry name" value="DIAMINE N-ACETYLTRANSFERASE"/>
    <property type="match status" value="1"/>
</dbReference>
<gene>
    <name evidence="5" type="ORF">KP79_PYT20307</name>
</gene>
<protein>
    <submittedName>
        <fullName evidence="5">Diamine acetyltransferase 2</fullName>
    </submittedName>
</protein>
<dbReference type="Gene3D" id="3.40.630.30">
    <property type="match status" value="1"/>
</dbReference>
<dbReference type="CDD" id="cd04301">
    <property type="entry name" value="NAT_SF"/>
    <property type="match status" value="1"/>
</dbReference>
<dbReference type="PANTHER" id="PTHR10545:SF29">
    <property type="entry name" value="GH14572P-RELATED"/>
    <property type="match status" value="1"/>
</dbReference>
<dbReference type="SUPFAM" id="SSF55729">
    <property type="entry name" value="Acyl-CoA N-acyltransferases (Nat)"/>
    <property type="match status" value="1"/>
</dbReference>
<feature type="domain" description="N-acetyltransferase" evidence="4">
    <location>
        <begin position="4"/>
        <end position="157"/>
    </location>
</feature>
<dbReference type="OrthoDB" id="7305308at2759"/>
<name>A0A210PS03_MIZYE</name>
<comment type="caution">
    <text evidence="5">The sequence shown here is derived from an EMBL/GenBank/DDBJ whole genome shotgun (WGS) entry which is preliminary data.</text>
</comment>
<accession>A0A210PS03</accession>
<evidence type="ECO:0000256" key="3">
    <source>
        <dbReference type="ARBA" id="ARBA00023315"/>
    </source>
</evidence>
<dbReference type="AlphaFoldDB" id="A0A210PS03"/>
<dbReference type="InterPro" id="IPR016181">
    <property type="entry name" value="Acyl_CoA_acyltransferase"/>
</dbReference>
<proteinExistence type="inferred from homology"/>
<dbReference type="InterPro" id="IPR000182">
    <property type="entry name" value="GNAT_dom"/>
</dbReference>
<sequence length="162" mass="18600">MSEFNIRRASEEDVDEIYRMLRELAAHLKEPDAVTTTPEKLRQDQKLYQCMVAESMTAGDSASKPLLGFALYVYKYDACKGQMAILDSFYVAPENRSRGIGLSLMKAVEQDVAECGCSQMEMLVHDWNARAIEFYLKRSAVNYTDQMHWHIYRIPLSNISKT</sequence>
<organism evidence="5 6">
    <name type="scientific">Mizuhopecten yessoensis</name>
    <name type="common">Japanese scallop</name>
    <name type="synonym">Patinopecten yessoensis</name>
    <dbReference type="NCBI Taxonomy" id="6573"/>
    <lineage>
        <taxon>Eukaryota</taxon>
        <taxon>Metazoa</taxon>
        <taxon>Spiralia</taxon>
        <taxon>Lophotrochozoa</taxon>
        <taxon>Mollusca</taxon>
        <taxon>Bivalvia</taxon>
        <taxon>Autobranchia</taxon>
        <taxon>Pteriomorphia</taxon>
        <taxon>Pectinida</taxon>
        <taxon>Pectinoidea</taxon>
        <taxon>Pectinidae</taxon>
        <taxon>Mizuhopecten</taxon>
    </lineage>
</organism>
<dbReference type="STRING" id="6573.A0A210PS03"/>
<evidence type="ECO:0000313" key="6">
    <source>
        <dbReference type="Proteomes" id="UP000242188"/>
    </source>
</evidence>
<comment type="similarity">
    <text evidence="1">Belongs to the acetyltransferase family.</text>
</comment>
<evidence type="ECO:0000313" key="5">
    <source>
        <dbReference type="EMBL" id="OWF39234.1"/>
    </source>
</evidence>
<evidence type="ECO:0000259" key="4">
    <source>
        <dbReference type="PROSITE" id="PS51186"/>
    </source>
</evidence>
<keyword evidence="6" id="KW-1185">Reference proteome</keyword>
<evidence type="ECO:0000256" key="1">
    <source>
        <dbReference type="ARBA" id="ARBA00008694"/>
    </source>
</evidence>
<dbReference type="EMBL" id="NEDP02005537">
    <property type="protein sequence ID" value="OWF39234.1"/>
    <property type="molecule type" value="Genomic_DNA"/>
</dbReference>
<reference evidence="5 6" key="1">
    <citation type="journal article" date="2017" name="Nat. Ecol. Evol.">
        <title>Scallop genome provides insights into evolution of bilaterian karyotype and development.</title>
        <authorList>
            <person name="Wang S."/>
            <person name="Zhang J."/>
            <person name="Jiao W."/>
            <person name="Li J."/>
            <person name="Xun X."/>
            <person name="Sun Y."/>
            <person name="Guo X."/>
            <person name="Huan P."/>
            <person name="Dong B."/>
            <person name="Zhang L."/>
            <person name="Hu X."/>
            <person name="Sun X."/>
            <person name="Wang J."/>
            <person name="Zhao C."/>
            <person name="Wang Y."/>
            <person name="Wang D."/>
            <person name="Huang X."/>
            <person name="Wang R."/>
            <person name="Lv J."/>
            <person name="Li Y."/>
            <person name="Zhang Z."/>
            <person name="Liu B."/>
            <person name="Lu W."/>
            <person name="Hui Y."/>
            <person name="Liang J."/>
            <person name="Zhou Z."/>
            <person name="Hou R."/>
            <person name="Li X."/>
            <person name="Liu Y."/>
            <person name="Li H."/>
            <person name="Ning X."/>
            <person name="Lin Y."/>
            <person name="Zhao L."/>
            <person name="Xing Q."/>
            <person name="Dou J."/>
            <person name="Li Y."/>
            <person name="Mao J."/>
            <person name="Guo H."/>
            <person name="Dou H."/>
            <person name="Li T."/>
            <person name="Mu C."/>
            <person name="Jiang W."/>
            <person name="Fu Q."/>
            <person name="Fu X."/>
            <person name="Miao Y."/>
            <person name="Liu J."/>
            <person name="Yu Q."/>
            <person name="Li R."/>
            <person name="Liao H."/>
            <person name="Li X."/>
            <person name="Kong Y."/>
            <person name="Jiang Z."/>
            <person name="Chourrout D."/>
            <person name="Li R."/>
            <person name="Bao Z."/>
        </authorList>
    </citation>
    <scope>NUCLEOTIDE SEQUENCE [LARGE SCALE GENOMIC DNA]</scope>
    <source>
        <strain evidence="5 6">PY_sf001</strain>
    </source>
</reference>
<dbReference type="PROSITE" id="PS51186">
    <property type="entry name" value="GNAT"/>
    <property type="match status" value="1"/>
</dbReference>
<evidence type="ECO:0000256" key="2">
    <source>
        <dbReference type="ARBA" id="ARBA00022679"/>
    </source>
</evidence>
<dbReference type="Pfam" id="PF00583">
    <property type="entry name" value="Acetyltransf_1"/>
    <property type="match status" value="1"/>
</dbReference>
<keyword evidence="2 5" id="KW-0808">Transferase</keyword>
<dbReference type="GO" id="GO:0008080">
    <property type="term" value="F:N-acetyltransferase activity"/>
    <property type="evidence" value="ECO:0007669"/>
    <property type="project" value="TreeGrafter"/>
</dbReference>
<keyword evidence="3" id="KW-0012">Acyltransferase</keyword>
<dbReference type="InterPro" id="IPR051016">
    <property type="entry name" value="Diverse_Substrate_AcTransf"/>
</dbReference>